<reference evidence="2 3" key="1">
    <citation type="submission" date="2019-05" db="EMBL/GenBank/DDBJ databases">
        <title>Roseovarius bejariae sp. nov., a moderately halophylic bacterium isolated from a saline soil in Rambla Salada (Murcia).</title>
        <authorList>
            <person name="Castro D.J."/>
            <person name="Gomez-Altuve A."/>
            <person name="Reina J.C."/>
            <person name="Rodriguez M."/>
            <person name="Sampedro I."/>
            <person name="Llamas I."/>
            <person name="Martinez-Checa F."/>
        </authorList>
    </citation>
    <scope>NUCLEOTIDE SEQUENCE [LARGE SCALE GENOMIC DNA]</scope>
    <source>
        <strain evidence="2 3">A21</strain>
    </source>
</reference>
<organism evidence="2 3">
    <name type="scientific">Roseovarius bejariae</name>
    <dbReference type="NCBI Taxonomy" id="2576383"/>
    <lineage>
        <taxon>Bacteria</taxon>
        <taxon>Pseudomonadati</taxon>
        <taxon>Pseudomonadota</taxon>
        <taxon>Alphaproteobacteria</taxon>
        <taxon>Rhodobacterales</taxon>
        <taxon>Roseobacteraceae</taxon>
        <taxon>Roseovarius</taxon>
    </lineage>
</organism>
<name>A0A844CTT0_9RHOB</name>
<dbReference type="OrthoDB" id="6088067at2"/>
<evidence type="ECO:0000256" key="1">
    <source>
        <dbReference type="SAM" id="SignalP"/>
    </source>
</evidence>
<proteinExistence type="predicted"/>
<feature type="chain" id="PRO_5032335035" evidence="1">
    <location>
        <begin position="21"/>
        <end position="149"/>
    </location>
</feature>
<sequence length="149" mass="15617">MHNMIAGILALGLFSGPALGADPVSQILQAAEETCASFEKGEFAPGMAITEVDLTGDGKADTLVDESQFSCSSAASMYCGSGGCMLHAVVGDQSWQFQAEGWHMIRWDKRPVLLVARDGGWCGGAGAQLCYEAVVWSGGDMLSVMPPPQ</sequence>
<gene>
    <name evidence="2" type="ORF">FDP25_08310</name>
</gene>
<dbReference type="Proteomes" id="UP000564704">
    <property type="component" value="Unassembled WGS sequence"/>
</dbReference>
<comment type="caution">
    <text evidence="2">The sequence shown here is derived from an EMBL/GenBank/DDBJ whole genome shotgun (WGS) entry which is preliminary data.</text>
</comment>
<dbReference type="AlphaFoldDB" id="A0A844CTT0"/>
<feature type="signal peptide" evidence="1">
    <location>
        <begin position="1"/>
        <end position="20"/>
    </location>
</feature>
<protein>
    <submittedName>
        <fullName evidence="2">Uncharacterized protein</fullName>
    </submittedName>
</protein>
<evidence type="ECO:0000313" key="2">
    <source>
        <dbReference type="EMBL" id="MRU15429.1"/>
    </source>
</evidence>
<accession>A0A844CTT0</accession>
<keyword evidence="1" id="KW-0732">Signal</keyword>
<keyword evidence="3" id="KW-1185">Reference proteome</keyword>
<dbReference type="EMBL" id="SZWE01000001">
    <property type="protein sequence ID" value="MRU15429.1"/>
    <property type="molecule type" value="Genomic_DNA"/>
</dbReference>
<evidence type="ECO:0000313" key="3">
    <source>
        <dbReference type="Proteomes" id="UP000564704"/>
    </source>
</evidence>